<evidence type="ECO:0000313" key="2">
    <source>
        <dbReference type="EMBL" id="MDV6300185.1"/>
    </source>
</evidence>
<dbReference type="Pfam" id="PF13472">
    <property type="entry name" value="Lipase_GDSL_2"/>
    <property type="match status" value="1"/>
</dbReference>
<name>A0AAE4QXV0_9ACTN</name>
<dbReference type="PANTHER" id="PTHR14209">
    <property type="entry name" value="ISOAMYL ACETATE-HYDROLYZING ESTERASE 1"/>
    <property type="match status" value="1"/>
</dbReference>
<proteinExistence type="predicted"/>
<dbReference type="InterPro" id="IPR036514">
    <property type="entry name" value="SGNH_hydro_sf"/>
</dbReference>
<dbReference type="InterPro" id="IPR013830">
    <property type="entry name" value="SGNH_hydro"/>
</dbReference>
<dbReference type="EMBL" id="JAWLKJ010000003">
    <property type="protein sequence ID" value="MDV6300185.1"/>
    <property type="molecule type" value="Genomic_DNA"/>
</dbReference>
<evidence type="ECO:0000259" key="1">
    <source>
        <dbReference type="Pfam" id="PF13472"/>
    </source>
</evidence>
<dbReference type="AlphaFoldDB" id="A0AAE4QXV0"/>
<dbReference type="SUPFAM" id="SSF52266">
    <property type="entry name" value="SGNH hydrolase"/>
    <property type="match status" value="1"/>
</dbReference>
<organism evidence="2 3">
    <name type="scientific">Dietzia maris</name>
    <dbReference type="NCBI Taxonomy" id="37915"/>
    <lineage>
        <taxon>Bacteria</taxon>
        <taxon>Bacillati</taxon>
        <taxon>Actinomycetota</taxon>
        <taxon>Actinomycetes</taxon>
        <taxon>Mycobacteriales</taxon>
        <taxon>Dietziaceae</taxon>
        <taxon>Dietzia</taxon>
    </lineage>
</organism>
<dbReference type="Gene3D" id="3.40.50.1110">
    <property type="entry name" value="SGNH hydrolase"/>
    <property type="match status" value="1"/>
</dbReference>
<dbReference type="GO" id="GO:0016787">
    <property type="term" value="F:hydrolase activity"/>
    <property type="evidence" value="ECO:0007669"/>
    <property type="project" value="UniProtKB-KW"/>
</dbReference>
<accession>A0AAE4QXV0</accession>
<dbReference type="Proteomes" id="UP001185873">
    <property type="component" value="Unassembled WGS sequence"/>
</dbReference>
<dbReference type="PANTHER" id="PTHR14209:SF19">
    <property type="entry name" value="ISOAMYL ACETATE-HYDROLYZING ESTERASE 1 HOMOLOG"/>
    <property type="match status" value="1"/>
</dbReference>
<dbReference type="CDD" id="cd00229">
    <property type="entry name" value="SGNH_hydrolase"/>
    <property type="match status" value="1"/>
</dbReference>
<evidence type="ECO:0000313" key="3">
    <source>
        <dbReference type="Proteomes" id="UP001185873"/>
    </source>
</evidence>
<feature type="domain" description="SGNH hydrolase-type esterase" evidence="1">
    <location>
        <begin position="198"/>
        <end position="385"/>
    </location>
</feature>
<reference evidence="2" key="1">
    <citation type="submission" date="2023-10" db="EMBL/GenBank/DDBJ databases">
        <title>Development of a sustainable strategy for remediation of hydrocarbon-contaminated territories based on the waste exchange concept.</title>
        <authorList>
            <person name="Krivoruchko A."/>
        </authorList>
    </citation>
    <scope>NUCLEOTIDE SEQUENCE</scope>
    <source>
        <strain evidence="2">IEGM 1175</strain>
    </source>
</reference>
<dbReference type="RefSeq" id="WP_317470733.1">
    <property type="nucleotide sequence ID" value="NZ_JAWLKJ010000003.1"/>
</dbReference>
<gene>
    <name evidence="2" type="ORF">R3P82_13850</name>
</gene>
<protein>
    <submittedName>
        <fullName evidence="2">SGNH/GDSL hydrolase family protein</fullName>
    </submittedName>
</protein>
<comment type="caution">
    <text evidence="2">The sequence shown here is derived from an EMBL/GenBank/DDBJ whole genome shotgun (WGS) entry which is preliminary data.</text>
</comment>
<sequence length="700" mass="73775">MPILTGTIDDVTGSPLPDRVPLATLRVTVRAPSRRSSLTEQARLVASVPVPVEVSPTGEISVELEPGPAVMLVEGEGLRDVYELGVTADMTLLTEALQEMSPTRSWVESQMVQLRAATVTAAGDAQAAKSDAEGAASVAEGHRTHVDAIRDLLDEAAQTNVAPYLTDTALKATYGRTGENLARVVERMRSGQPVTIAAIGDSIFEATTQMPEGGTIAAAGEDMLTKVVAGVESRFGVDATGSNQAKSGHTVAMGPLSLKWNDAVAANADLYLVMYGSNDINSDLTAEPVPGYRLEDSIAGLERLFRRIRTEVPKADIAFALSPPYKGSLAATNNAAKAAYNRRVRDVAAAYGVEVIDVWQAFVDTPDYQNALMADTTHPNAAGHTVMAETILEHLPADKTLAASRSVAAIPAKGLAHPERVDTSVGDTGAQSLLVPAASGMYVLSGTFTTDGSYRVSSTVGDSVGGSGLFTELYVMIDTSAATGLRATLTVDGVAVFTDAPLTTGKQGQYWVPMATGLNPGNHTWSLTITAGTLKVARVGWLASVTTGGTAFVNPYARQVQIVPFTTQTIPVPEDGSTGYLYGALYGTPGIQTIDRPAGWNAMSVSFQGQVDVLTRAGSTTPRQVYVVVRHNGTIVYTQYAEVPATAVNLRSPWFSFTTPPVEQVADGRQISLETRVMSADKTGVEVRSFSFGATLMRTA</sequence>
<dbReference type="InterPro" id="IPR045136">
    <property type="entry name" value="Iah1-like"/>
</dbReference>
<keyword evidence="2" id="KW-0378">Hydrolase</keyword>